<dbReference type="GO" id="GO:0030203">
    <property type="term" value="P:glycosaminoglycan metabolic process"/>
    <property type="evidence" value="ECO:0007669"/>
    <property type="project" value="TreeGrafter"/>
</dbReference>
<organism evidence="10 11">
    <name type="scientific">Tritrichomonas foetus</name>
    <dbReference type="NCBI Taxonomy" id="1144522"/>
    <lineage>
        <taxon>Eukaryota</taxon>
        <taxon>Metamonada</taxon>
        <taxon>Parabasalia</taxon>
        <taxon>Tritrichomonadida</taxon>
        <taxon>Tritrichomonadidae</taxon>
        <taxon>Tritrichomonas</taxon>
    </lineage>
</organism>
<name>A0A1J4JGY6_9EUKA</name>
<keyword evidence="7" id="KW-0732">Signal</keyword>
<dbReference type="PANTHER" id="PTHR22600:SF57">
    <property type="entry name" value="BETA-N-ACETYLHEXOSAMINIDASE"/>
    <property type="match status" value="1"/>
</dbReference>
<evidence type="ECO:0000259" key="8">
    <source>
        <dbReference type="Pfam" id="PF00728"/>
    </source>
</evidence>
<evidence type="ECO:0000256" key="4">
    <source>
        <dbReference type="ARBA" id="ARBA00022801"/>
    </source>
</evidence>
<evidence type="ECO:0000256" key="7">
    <source>
        <dbReference type="SAM" id="SignalP"/>
    </source>
</evidence>
<proteinExistence type="inferred from homology"/>
<dbReference type="AlphaFoldDB" id="A0A1J4JGY6"/>
<comment type="catalytic activity">
    <reaction evidence="1">
        <text>Hydrolysis of terminal non-reducing N-acetyl-D-hexosamine residues in N-acetyl-beta-D-hexosaminides.</text>
        <dbReference type="EC" id="3.2.1.52"/>
    </reaction>
</comment>
<dbReference type="Proteomes" id="UP000179807">
    <property type="component" value="Unassembled WGS sequence"/>
</dbReference>
<dbReference type="InterPro" id="IPR029018">
    <property type="entry name" value="Hex-like_dom2"/>
</dbReference>
<feature type="active site" description="Proton donor" evidence="6">
    <location>
        <position position="326"/>
    </location>
</feature>
<feature type="domain" description="Beta-hexosaminidase bacterial type N-terminal" evidence="9">
    <location>
        <begin position="13"/>
        <end position="147"/>
    </location>
</feature>
<dbReference type="Gene3D" id="3.30.379.10">
    <property type="entry name" value="Chitobiase/beta-hexosaminidase domain 2-like"/>
    <property type="match status" value="1"/>
</dbReference>
<dbReference type="GO" id="GO:0005975">
    <property type="term" value="P:carbohydrate metabolic process"/>
    <property type="evidence" value="ECO:0007669"/>
    <property type="project" value="InterPro"/>
</dbReference>
<dbReference type="InterPro" id="IPR015882">
    <property type="entry name" value="HEX_bac_N"/>
</dbReference>
<comment type="caution">
    <text evidence="10">The sequence shown here is derived from an EMBL/GenBank/DDBJ whole genome shotgun (WGS) entry which is preliminary data.</text>
</comment>
<dbReference type="InterPro" id="IPR017853">
    <property type="entry name" value="GH"/>
</dbReference>
<dbReference type="EMBL" id="MLAK01001149">
    <property type="protein sequence ID" value="OHS96867.1"/>
    <property type="molecule type" value="Genomic_DNA"/>
</dbReference>
<dbReference type="OrthoDB" id="428480at2759"/>
<dbReference type="RefSeq" id="XP_068350004.1">
    <property type="nucleotide sequence ID" value="XM_068495056.1"/>
</dbReference>
<comment type="similarity">
    <text evidence="2">Belongs to the glycosyl hydrolase 20 family.</text>
</comment>
<keyword evidence="5" id="KW-0326">Glycosidase</keyword>
<reference evidence="10" key="1">
    <citation type="submission" date="2016-10" db="EMBL/GenBank/DDBJ databases">
        <authorList>
            <person name="Benchimol M."/>
            <person name="Almeida L.G."/>
            <person name="Vasconcelos A.T."/>
            <person name="Perreira-Neves A."/>
            <person name="Rosa I.A."/>
            <person name="Tasca T."/>
            <person name="Bogo M.R."/>
            <person name="de Souza W."/>
        </authorList>
    </citation>
    <scope>NUCLEOTIDE SEQUENCE [LARGE SCALE GENOMIC DNA]</scope>
    <source>
        <strain evidence="10">K</strain>
    </source>
</reference>
<dbReference type="InterPro" id="IPR015883">
    <property type="entry name" value="Glyco_hydro_20_cat"/>
</dbReference>
<protein>
    <recommendedName>
        <fullName evidence="3">beta-N-acetylhexosaminidase</fullName>
        <ecNumber evidence="3">3.2.1.52</ecNumber>
    </recommendedName>
</protein>
<keyword evidence="4" id="KW-0378">Hydrolase</keyword>
<accession>A0A1J4JGY6</accession>
<evidence type="ECO:0000256" key="5">
    <source>
        <dbReference type="ARBA" id="ARBA00023295"/>
    </source>
</evidence>
<evidence type="ECO:0000256" key="2">
    <source>
        <dbReference type="ARBA" id="ARBA00006285"/>
    </source>
</evidence>
<dbReference type="GeneID" id="94829760"/>
<evidence type="ECO:0000256" key="3">
    <source>
        <dbReference type="ARBA" id="ARBA00012663"/>
    </source>
</evidence>
<dbReference type="PRINTS" id="PR00738">
    <property type="entry name" value="GLHYDRLASE20"/>
</dbReference>
<dbReference type="EC" id="3.2.1.52" evidence="3"/>
<dbReference type="Pfam" id="PF02838">
    <property type="entry name" value="Glyco_hydro_20b"/>
    <property type="match status" value="1"/>
</dbReference>
<feature type="chain" id="PRO_5009630164" description="beta-N-acetylhexosaminidase" evidence="7">
    <location>
        <begin position="22"/>
        <end position="645"/>
    </location>
</feature>
<keyword evidence="11" id="KW-1185">Reference proteome</keyword>
<dbReference type="CDD" id="cd06563">
    <property type="entry name" value="GH20_chitobiase-like"/>
    <property type="match status" value="1"/>
</dbReference>
<dbReference type="Pfam" id="PF00728">
    <property type="entry name" value="Glyco_hydro_20"/>
    <property type="match status" value="1"/>
</dbReference>
<dbReference type="Gene3D" id="3.20.20.80">
    <property type="entry name" value="Glycosidases"/>
    <property type="match status" value="1"/>
</dbReference>
<dbReference type="VEuPathDB" id="TrichDB:TRFO_09777"/>
<evidence type="ECO:0000256" key="1">
    <source>
        <dbReference type="ARBA" id="ARBA00001231"/>
    </source>
</evidence>
<evidence type="ECO:0000259" key="9">
    <source>
        <dbReference type="Pfam" id="PF02838"/>
    </source>
</evidence>
<dbReference type="GO" id="GO:0004563">
    <property type="term" value="F:beta-N-acetylhexosaminidase activity"/>
    <property type="evidence" value="ECO:0007669"/>
    <property type="project" value="UniProtKB-EC"/>
</dbReference>
<evidence type="ECO:0000256" key="6">
    <source>
        <dbReference type="PIRSR" id="PIRSR625705-1"/>
    </source>
</evidence>
<dbReference type="InterPro" id="IPR025705">
    <property type="entry name" value="Beta_hexosaminidase_sua/sub"/>
</dbReference>
<feature type="signal peptide" evidence="7">
    <location>
        <begin position="1"/>
        <end position="21"/>
    </location>
</feature>
<sequence>MFSFFLALCSCTLNLIPEPKSISVGTGFFTLKSTTGIYYDKSVDGLVDVVNYAAKIIRVSTGFAFIYKDSSENDQINFIKSSKTLGNEEYQLFVKENVVEIVASTTSGFLYGFETLLQLFPPEIYSKGTISAVTKVEWKSPCVEISDSPRFEWRGLMLDVSRHFYDPKSLRALFDAMAHQKLNYIHLHLTDDQGWRLEIKKYPKMTTVGSKSAYRPKPWFRDESDDVPYGPFFYTQEEMKELIHYARVRGITIVPEIDLPAHALAALAAYPELSCTGGPFEPQSSMAASKDVFCLGNDNTLKVLYEVLDEVMDLFETKYLHVGGDECPTDRWQACEKCKKRYQELKLTNYQQLQYWFTDQLLAYIESKGHILVGWDEIYNDKMSKSAMIMGWHVNQGIKAANNGHKVVMCPTQNLYICQYQYTSPDVFEYATFGYKTLRVQYDYEGTAGISEANKGNVLGIQGALWTEWVWGEDVDLFWKLFPRMTAIAENAWCEQSKKDYNRFLTSLIRAQEARFDHAQIVHAPAGQAQGCQWKESDLRDNWTTKKWTVLNGLGKQGPYEVAFILTSGTNSLKIKNVKLLIDDEEVATSTQEGEAAWEPTGNNIFKLQTNASGANKEVTIMADILGNGGNDSEGTVVLYYTQNT</sequence>
<feature type="domain" description="Glycoside hydrolase family 20 catalytic" evidence="8">
    <location>
        <begin position="151"/>
        <end position="495"/>
    </location>
</feature>
<dbReference type="SUPFAM" id="SSF51445">
    <property type="entry name" value="(Trans)glycosidases"/>
    <property type="match status" value="1"/>
</dbReference>
<gene>
    <name evidence="10" type="ORF">TRFO_09777</name>
</gene>
<evidence type="ECO:0000313" key="10">
    <source>
        <dbReference type="EMBL" id="OHS96867.1"/>
    </source>
</evidence>
<dbReference type="GO" id="GO:0016020">
    <property type="term" value="C:membrane"/>
    <property type="evidence" value="ECO:0007669"/>
    <property type="project" value="TreeGrafter"/>
</dbReference>
<evidence type="ECO:0000313" key="11">
    <source>
        <dbReference type="Proteomes" id="UP000179807"/>
    </source>
</evidence>
<dbReference type="SUPFAM" id="SSF55545">
    <property type="entry name" value="beta-N-acetylhexosaminidase-like domain"/>
    <property type="match status" value="1"/>
</dbReference>
<dbReference type="PANTHER" id="PTHR22600">
    <property type="entry name" value="BETA-HEXOSAMINIDASE"/>
    <property type="match status" value="1"/>
</dbReference>